<dbReference type="Proteomes" id="UP000735302">
    <property type="component" value="Unassembled WGS sequence"/>
</dbReference>
<comment type="caution">
    <text evidence="1">The sequence shown here is derived from an EMBL/GenBank/DDBJ whole genome shotgun (WGS) entry which is preliminary data.</text>
</comment>
<evidence type="ECO:0008006" key="3">
    <source>
        <dbReference type="Google" id="ProtNLM"/>
    </source>
</evidence>
<evidence type="ECO:0000313" key="2">
    <source>
        <dbReference type="Proteomes" id="UP000735302"/>
    </source>
</evidence>
<dbReference type="AlphaFoldDB" id="A0AAV4DZJ7"/>
<dbReference type="EMBL" id="BLXT01008489">
    <property type="protein sequence ID" value="GFO49445.1"/>
    <property type="molecule type" value="Genomic_DNA"/>
</dbReference>
<organism evidence="1 2">
    <name type="scientific">Plakobranchus ocellatus</name>
    <dbReference type="NCBI Taxonomy" id="259542"/>
    <lineage>
        <taxon>Eukaryota</taxon>
        <taxon>Metazoa</taxon>
        <taxon>Spiralia</taxon>
        <taxon>Lophotrochozoa</taxon>
        <taxon>Mollusca</taxon>
        <taxon>Gastropoda</taxon>
        <taxon>Heterobranchia</taxon>
        <taxon>Euthyneura</taxon>
        <taxon>Panpulmonata</taxon>
        <taxon>Sacoglossa</taxon>
        <taxon>Placobranchoidea</taxon>
        <taxon>Plakobranchidae</taxon>
        <taxon>Plakobranchus</taxon>
    </lineage>
</organism>
<accession>A0AAV4DZJ7</accession>
<sequence length="97" mass="10950">MVGINTTQFSSHSMRMAFQSKANSSRVALMSILNTARCAAETDCVTLWAQQSALDRRCQFYDEDVFYNEAFTCNYCCVDSNCNSKTVPVEATHFRLP</sequence>
<protein>
    <recommendedName>
        <fullName evidence="3">UPAR/Ly6 domain-containing protein</fullName>
    </recommendedName>
</protein>
<evidence type="ECO:0000313" key="1">
    <source>
        <dbReference type="EMBL" id="GFO49445.1"/>
    </source>
</evidence>
<keyword evidence="2" id="KW-1185">Reference proteome</keyword>
<proteinExistence type="predicted"/>
<reference evidence="1 2" key="1">
    <citation type="journal article" date="2021" name="Elife">
        <title>Chloroplast acquisition without the gene transfer in kleptoplastic sea slugs, Plakobranchus ocellatus.</title>
        <authorList>
            <person name="Maeda T."/>
            <person name="Takahashi S."/>
            <person name="Yoshida T."/>
            <person name="Shimamura S."/>
            <person name="Takaki Y."/>
            <person name="Nagai Y."/>
            <person name="Toyoda A."/>
            <person name="Suzuki Y."/>
            <person name="Arimoto A."/>
            <person name="Ishii H."/>
            <person name="Satoh N."/>
            <person name="Nishiyama T."/>
            <person name="Hasebe M."/>
            <person name="Maruyama T."/>
            <person name="Minagawa J."/>
            <person name="Obokata J."/>
            <person name="Shigenobu S."/>
        </authorList>
    </citation>
    <scope>NUCLEOTIDE SEQUENCE [LARGE SCALE GENOMIC DNA]</scope>
</reference>
<name>A0AAV4DZJ7_9GAST</name>
<gene>
    <name evidence="1" type="ORF">PoB_007595000</name>
</gene>